<accession>D2QI07</accession>
<feature type="compositionally biased region" description="Polar residues" evidence="1">
    <location>
        <begin position="124"/>
        <end position="135"/>
    </location>
</feature>
<keyword evidence="4" id="KW-0808">Transferase</keyword>
<dbReference type="InterPro" id="IPR010559">
    <property type="entry name" value="Sig_transdc_His_kin_internal"/>
</dbReference>
<gene>
    <name evidence="4" type="ordered locus">Slin_0836</name>
</gene>
<sequence>MADQLKLTFYQKVQLAANVFVIYWPLRFYITLESFDWNRVGPFIVCIWLLEIPITIALFTGWLGLTEWVENNLFKWDKRLFRRDGKLATQLATLLIAGMLSVGFDWAFFGLLNQARTVFDKSDSPISSPRTNSTRPVVEQNGGRPEPKPGRRAITALTIMALLMAYYLAANRRGDNMVAQLQLKGEQLKREAYQAQFDALKNQVNPHFLFNSLSILSSLVDTSPKLSIQFINQLSKAYRYILEQRDSQRVQLKTELEFLEVYCFLLTIRFADKLKLINTVSAGEALQFQIAPLTLQLLLENAVKHNRMTPKQPLTVTLSIQDNYLVISNPIQLRLPDEIFKADSTGIGLTNITNRYRLLTEHPVRVTQSDTTFSVSIPLL</sequence>
<dbReference type="EMBL" id="CP001769">
    <property type="protein sequence ID" value="ADB36895.1"/>
    <property type="molecule type" value="Genomic_DNA"/>
</dbReference>
<feature type="transmembrane region" description="Helical" evidence="2">
    <location>
        <begin position="153"/>
        <end position="170"/>
    </location>
</feature>
<evidence type="ECO:0000313" key="5">
    <source>
        <dbReference type="Proteomes" id="UP000002028"/>
    </source>
</evidence>
<evidence type="ECO:0000256" key="1">
    <source>
        <dbReference type="SAM" id="MobiDB-lite"/>
    </source>
</evidence>
<keyword evidence="4" id="KW-0418">Kinase</keyword>
<feature type="transmembrane region" description="Helical" evidence="2">
    <location>
        <begin position="42"/>
        <end position="66"/>
    </location>
</feature>
<dbReference type="HOGENOM" id="CLU_020473_0_2_10"/>
<evidence type="ECO:0000259" key="3">
    <source>
        <dbReference type="Pfam" id="PF06580"/>
    </source>
</evidence>
<dbReference type="STRING" id="504472.Slin_0836"/>
<dbReference type="AlphaFoldDB" id="D2QI07"/>
<dbReference type="RefSeq" id="WP_012925447.1">
    <property type="nucleotide sequence ID" value="NC_013730.1"/>
</dbReference>
<proteinExistence type="predicted"/>
<feature type="transmembrane region" description="Helical" evidence="2">
    <location>
        <begin position="12"/>
        <end position="30"/>
    </location>
</feature>
<organism evidence="4 5">
    <name type="scientific">Spirosoma linguale (strain ATCC 33905 / DSM 74 / LMG 10896 / Claus 1)</name>
    <dbReference type="NCBI Taxonomy" id="504472"/>
    <lineage>
        <taxon>Bacteria</taxon>
        <taxon>Pseudomonadati</taxon>
        <taxon>Bacteroidota</taxon>
        <taxon>Cytophagia</taxon>
        <taxon>Cytophagales</taxon>
        <taxon>Cytophagaceae</taxon>
        <taxon>Spirosoma</taxon>
    </lineage>
</organism>
<dbReference type="GO" id="GO:0000155">
    <property type="term" value="F:phosphorelay sensor kinase activity"/>
    <property type="evidence" value="ECO:0007669"/>
    <property type="project" value="InterPro"/>
</dbReference>
<dbReference type="Pfam" id="PF06580">
    <property type="entry name" value="His_kinase"/>
    <property type="match status" value="1"/>
</dbReference>
<dbReference type="GO" id="GO:0016020">
    <property type="term" value="C:membrane"/>
    <property type="evidence" value="ECO:0007669"/>
    <property type="project" value="InterPro"/>
</dbReference>
<keyword evidence="2" id="KW-0812">Transmembrane</keyword>
<dbReference type="InterPro" id="IPR050640">
    <property type="entry name" value="Bact_2-comp_sensor_kinase"/>
</dbReference>
<dbReference type="Proteomes" id="UP000002028">
    <property type="component" value="Chromosome"/>
</dbReference>
<name>D2QI07_SPILD</name>
<dbReference type="eggNOG" id="COG2972">
    <property type="taxonomic scope" value="Bacteria"/>
</dbReference>
<feature type="domain" description="Signal transduction histidine kinase internal region" evidence="3">
    <location>
        <begin position="195"/>
        <end position="274"/>
    </location>
</feature>
<dbReference type="PANTHER" id="PTHR34220">
    <property type="entry name" value="SENSOR HISTIDINE KINASE YPDA"/>
    <property type="match status" value="1"/>
</dbReference>
<feature type="region of interest" description="Disordered" evidence="1">
    <location>
        <begin position="121"/>
        <end position="150"/>
    </location>
</feature>
<reference evidence="4 5" key="1">
    <citation type="journal article" date="2010" name="Stand. Genomic Sci.">
        <title>Complete genome sequence of Spirosoma linguale type strain (1).</title>
        <authorList>
            <person name="Lail K."/>
            <person name="Sikorski J."/>
            <person name="Saunders E."/>
            <person name="Lapidus A."/>
            <person name="Glavina Del Rio T."/>
            <person name="Copeland A."/>
            <person name="Tice H."/>
            <person name="Cheng J.-F."/>
            <person name="Lucas S."/>
            <person name="Nolan M."/>
            <person name="Bruce D."/>
            <person name="Goodwin L."/>
            <person name="Pitluck S."/>
            <person name="Ivanova N."/>
            <person name="Mavromatis K."/>
            <person name="Ovchinnikova G."/>
            <person name="Pati A."/>
            <person name="Chen A."/>
            <person name="Palaniappan K."/>
            <person name="Land M."/>
            <person name="Hauser L."/>
            <person name="Chang Y.-J."/>
            <person name="Jeffries C.D."/>
            <person name="Chain P."/>
            <person name="Brettin T."/>
            <person name="Detter J.C."/>
            <person name="Schuetze A."/>
            <person name="Rohde M."/>
            <person name="Tindall B.J."/>
            <person name="Goeker M."/>
            <person name="Bristow J."/>
            <person name="Eisen J.A."/>
            <person name="Markowitz V."/>
            <person name="Hugenholtz P."/>
            <person name="Kyrpides N.C."/>
            <person name="Klenk H.-P."/>
            <person name="Chen F."/>
        </authorList>
    </citation>
    <scope>NUCLEOTIDE SEQUENCE [LARGE SCALE GENOMIC DNA]</scope>
    <source>
        <strain evidence="5">ATCC 33905 / DSM 74 / LMG 10896 / Claus 1</strain>
    </source>
</reference>
<evidence type="ECO:0000313" key="4">
    <source>
        <dbReference type="EMBL" id="ADB36895.1"/>
    </source>
</evidence>
<dbReference type="KEGG" id="sli:Slin_0836"/>
<evidence type="ECO:0000256" key="2">
    <source>
        <dbReference type="SAM" id="Phobius"/>
    </source>
</evidence>
<keyword evidence="2" id="KW-1133">Transmembrane helix</keyword>
<keyword evidence="2" id="KW-0472">Membrane</keyword>
<feature type="transmembrane region" description="Helical" evidence="2">
    <location>
        <begin position="87"/>
        <end position="109"/>
    </location>
</feature>
<protein>
    <submittedName>
        <fullName evidence="4">Signal transduction histidine kinase, LytS</fullName>
    </submittedName>
</protein>
<keyword evidence="5" id="KW-1185">Reference proteome</keyword>
<dbReference type="PANTHER" id="PTHR34220:SF7">
    <property type="entry name" value="SENSOR HISTIDINE KINASE YPDA"/>
    <property type="match status" value="1"/>
</dbReference>